<keyword evidence="11" id="KW-0503">Monooxygenase</keyword>
<dbReference type="AlphaFoldDB" id="A0A8H5GBU6"/>
<gene>
    <name evidence="14" type="ORF">D9756_002095</name>
</gene>
<protein>
    <recommendedName>
        <fullName evidence="16">Cytochrome P450</fullName>
    </recommendedName>
</protein>
<evidence type="ECO:0000256" key="2">
    <source>
        <dbReference type="ARBA" id="ARBA00004370"/>
    </source>
</evidence>
<organism evidence="14 15">
    <name type="scientific">Leucocoprinus leucothites</name>
    <dbReference type="NCBI Taxonomy" id="201217"/>
    <lineage>
        <taxon>Eukaryota</taxon>
        <taxon>Fungi</taxon>
        <taxon>Dikarya</taxon>
        <taxon>Basidiomycota</taxon>
        <taxon>Agaricomycotina</taxon>
        <taxon>Agaricomycetes</taxon>
        <taxon>Agaricomycetidae</taxon>
        <taxon>Agaricales</taxon>
        <taxon>Agaricineae</taxon>
        <taxon>Agaricaceae</taxon>
        <taxon>Leucocoprinus</taxon>
    </lineage>
</organism>
<evidence type="ECO:0000256" key="1">
    <source>
        <dbReference type="ARBA" id="ARBA00001971"/>
    </source>
</evidence>
<accession>A0A8H5GBU6</accession>
<dbReference type="GO" id="GO:0005506">
    <property type="term" value="F:iron ion binding"/>
    <property type="evidence" value="ECO:0007669"/>
    <property type="project" value="InterPro"/>
</dbReference>
<dbReference type="Gene3D" id="1.10.630.10">
    <property type="entry name" value="Cytochrome P450"/>
    <property type="match status" value="2"/>
</dbReference>
<name>A0A8H5GBU6_9AGAR</name>
<dbReference type="SUPFAM" id="SSF48264">
    <property type="entry name" value="Cytochrome P450"/>
    <property type="match status" value="2"/>
</dbReference>
<dbReference type="GO" id="GO:0004497">
    <property type="term" value="F:monooxygenase activity"/>
    <property type="evidence" value="ECO:0007669"/>
    <property type="project" value="UniProtKB-KW"/>
</dbReference>
<evidence type="ECO:0000313" key="15">
    <source>
        <dbReference type="Proteomes" id="UP000559027"/>
    </source>
</evidence>
<dbReference type="InterPro" id="IPR017972">
    <property type="entry name" value="Cyt_P450_CS"/>
</dbReference>
<keyword evidence="8" id="KW-1133">Transmembrane helix</keyword>
<dbReference type="InterPro" id="IPR002401">
    <property type="entry name" value="Cyt_P450_E_grp-I"/>
</dbReference>
<keyword evidence="6" id="KW-0812">Transmembrane</keyword>
<comment type="subcellular location">
    <subcellularLocation>
        <location evidence="2">Membrane</location>
    </subcellularLocation>
</comment>
<evidence type="ECO:0000256" key="11">
    <source>
        <dbReference type="ARBA" id="ARBA00023033"/>
    </source>
</evidence>
<feature type="binding site" description="axial binding residue" evidence="13">
    <location>
        <position position="600"/>
    </location>
    <ligand>
        <name>heme</name>
        <dbReference type="ChEBI" id="CHEBI:30413"/>
    </ligand>
    <ligandPart>
        <name>Fe</name>
        <dbReference type="ChEBI" id="CHEBI:18248"/>
    </ligandPart>
</feature>
<dbReference type="InterPro" id="IPR050121">
    <property type="entry name" value="Cytochrome_P450_monoxygenase"/>
</dbReference>
<dbReference type="InterPro" id="IPR036396">
    <property type="entry name" value="Cyt_P450_sf"/>
</dbReference>
<sequence length="1143" mass="129732">MVISRRFLAIVTCPVPRGSRTTIPVPGHPPIHSITGLHSQASGDWKLDESSTTVQINDKDDGKQLICDEEPHMLTPEQTYVFYPITFKVLLLHDVKLEIVRKLGPAGYSSVWLARSDYAYHARRWFDPLLRMGMFWRFLRKSPIDNLPGPPPRSWLFGNIPDFFNPNGWDFHRQILKCYGGIFRIRGFLGERLLVVYDADALYHILIKHQALYELATPNVLRQQLVFGPGLLGTLGDQHRKQRKILNPVFSAKYMRNMFPLFYEVTERLRAVLKKKLEKGPQEVDVLFWIGRSALEIIGQSGMDYSFDLLIDDNDYHPYSKAVKRLAALINGPVGFLGPRLVLPYAAKINLPRFKRFIAKQLPFQRVQELIRAVDVMHRTSIEIIEAKKKAIQSTHPEVVAEMANKKDIINLLMKANAKASQEDRLSDAEVVGQISTFVFAAMDTTTSAVSRILHLVATHQDVQDRLREEIQDAQKIGQVDYDKLVSLPYLDAVCRETLRLFPPVPFMPARTARRDMVLPLSKPITDSSGQQVTEIVIKNGTNVVISILAANRNPAIWGDDAHEWKPERWLSPPPKTVTEARIPGVYSHLMTFGAGSRACIGFKFSQLEMMLYVTWGLFWRFLRKSPVDDLPGPPVHSWLFGNILEFFNPNGWDFHRGLLERYGNIVKIRGLLGERLLVTHDADAIYHVLVKDQDFFELAAPTLLRQQLIFGPGLLGSLGDQHKKQRKILNPVFSAKYMRDMVPLFYEVTERLRVVLKKKLEKGPQEVDMLFWVSRTALEIIGQSGMDYSFDSLIDENDYHPYSKAVRRLPALATGAIGFLGARLILPYAAKIKLPRLKRFIAEQLPFQRVQELIRASDVMYRTSIDIVEAKKKVMESTHPEVVAEMASKKDLISLLMRANAKASEEDRLSDAEVIGQISTFVFAAMDTTTSAVCRTLQLIATHQDVQAKLREEIQEAQSFGQVEYDKLITLPYLDAVCRETLRLFPPIPFLPPRTARRDMVLPLSKPLVDSKGKQVTEIVVEKGTNIVISNLAANRDPQLWGDDAYEWKPERWLSPPPKSIVEAHMPGLYSHLMTFGAGGRGCIGFKFSQLEMKALLSVLLTSFRFSLSDKPIGWRMNGITGPVVEAGDHRKPQLPLQMSLI</sequence>
<dbReference type="Proteomes" id="UP000559027">
    <property type="component" value="Unassembled WGS sequence"/>
</dbReference>
<evidence type="ECO:0000313" key="14">
    <source>
        <dbReference type="EMBL" id="KAF5362054.1"/>
    </source>
</evidence>
<evidence type="ECO:0000256" key="9">
    <source>
        <dbReference type="ARBA" id="ARBA00023002"/>
    </source>
</evidence>
<dbReference type="InterPro" id="IPR001128">
    <property type="entry name" value="Cyt_P450"/>
</dbReference>
<dbReference type="EMBL" id="JAACJO010000002">
    <property type="protein sequence ID" value="KAF5362054.1"/>
    <property type="molecule type" value="Genomic_DNA"/>
</dbReference>
<keyword evidence="7 13" id="KW-0479">Metal-binding</keyword>
<evidence type="ECO:0000256" key="3">
    <source>
        <dbReference type="ARBA" id="ARBA00004721"/>
    </source>
</evidence>
<dbReference type="PROSITE" id="PS00086">
    <property type="entry name" value="CYTOCHROME_P450"/>
    <property type="match status" value="2"/>
</dbReference>
<evidence type="ECO:0000256" key="5">
    <source>
        <dbReference type="ARBA" id="ARBA00022617"/>
    </source>
</evidence>
<dbReference type="PRINTS" id="PR00385">
    <property type="entry name" value="P450"/>
</dbReference>
<dbReference type="OrthoDB" id="1470350at2759"/>
<keyword evidence="10 13" id="KW-0408">Iron</keyword>
<dbReference type="Pfam" id="PF00067">
    <property type="entry name" value="p450"/>
    <property type="match status" value="2"/>
</dbReference>
<keyword evidence="5 13" id="KW-0349">Heme</keyword>
<dbReference type="GO" id="GO:0016020">
    <property type="term" value="C:membrane"/>
    <property type="evidence" value="ECO:0007669"/>
    <property type="project" value="UniProtKB-SubCell"/>
</dbReference>
<evidence type="ECO:0000256" key="8">
    <source>
        <dbReference type="ARBA" id="ARBA00022989"/>
    </source>
</evidence>
<proteinExistence type="inferred from homology"/>
<evidence type="ECO:0000256" key="4">
    <source>
        <dbReference type="ARBA" id="ARBA00010617"/>
    </source>
</evidence>
<keyword evidence="12" id="KW-0472">Membrane</keyword>
<dbReference type="CDD" id="cd11069">
    <property type="entry name" value="CYP_FUM15-like"/>
    <property type="match status" value="2"/>
</dbReference>
<dbReference type="GO" id="GO:0016705">
    <property type="term" value="F:oxidoreductase activity, acting on paired donors, with incorporation or reduction of molecular oxygen"/>
    <property type="evidence" value="ECO:0007669"/>
    <property type="project" value="InterPro"/>
</dbReference>
<dbReference type="PANTHER" id="PTHR24305:SF166">
    <property type="entry name" value="CYTOCHROME P450 12A4, MITOCHONDRIAL-RELATED"/>
    <property type="match status" value="1"/>
</dbReference>
<dbReference type="GO" id="GO:0020037">
    <property type="term" value="F:heme binding"/>
    <property type="evidence" value="ECO:0007669"/>
    <property type="project" value="InterPro"/>
</dbReference>
<dbReference type="PANTHER" id="PTHR24305">
    <property type="entry name" value="CYTOCHROME P450"/>
    <property type="match status" value="1"/>
</dbReference>
<evidence type="ECO:0000256" key="7">
    <source>
        <dbReference type="ARBA" id="ARBA00022723"/>
    </source>
</evidence>
<evidence type="ECO:0000256" key="13">
    <source>
        <dbReference type="PIRSR" id="PIRSR602401-1"/>
    </source>
</evidence>
<reference evidence="14 15" key="1">
    <citation type="journal article" date="2020" name="ISME J.">
        <title>Uncovering the hidden diversity of litter-decomposition mechanisms in mushroom-forming fungi.</title>
        <authorList>
            <person name="Floudas D."/>
            <person name="Bentzer J."/>
            <person name="Ahren D."/>
            <person name="Johansson T."/>
            <person name="Persson P."/>
            <person name="Tunlid A."/>
        </authorList>
    </citation>
    <scope>NUCLEOTIDE SEQUENCE [LARGE SCALE GENOMIC DNA]</scope>
    <source>
        <strain evidence="14 15">CBS 146.42</strain>
    </source>
</reference>
<evidence type="ECO:0000256" key="10">
    <source>
        <dbReference type="ARBA" id="ARBA00023004"/>
    </source>
</evidence>
<evidence type="ECO:0008006" key="16">
    <source>
        <dbReference type="Google" id="ProtNLM"/>
    </source>
</evidence>
<keyword evidence="9" id="KW-0560">Oxidoreductase</keyword>
<comment type="cofactor">
    <cofactor evidence="1 13">
        <name>heme</name>
        <dbReference type="ChEBI" id="CHEBI:30413"/>
    </cofactor>
</comment>
<dbReference type="PRINTS" id="PR00463">
    <property type="entry name" value="EP450I"/>
</dbReference>
<evidence type="ECO:0000256" key="12">
    <source>
        <dbReference type="ARBA" id="ARBA00023136"/>
    </source>
</evidence>
<comment type="similarity">
    <text evidence="4">Belongs to the cytochrome P450 family.</text>
</comment>
<comment type="caution">
    <text evidence="14">The sequence shown here is derived from an EMBL/GenBank/DDBJ whole genome shotgun (WGS) entry which is preliminary data.</text>
</comment>
<comment type="pathway">
    <text evidence="3">Secondary metabolite biosynthesis; terpenoid biosynthesis.</text>
</comment>
<evidence type="ECO:0000256" key="6">
    <source>
        <dbReference type="ARBA" id="ARBA00022692"/>
    </source>
</evidence>
<keyword evidence="15" id="KW-1185">Reference proteome</keyword>